<dbReference type="GO" id="GO:0019221">
    <property type="term" value="P:cytokine-mediated signaling pathway"/>
    <property type="evidence" value="ECO:0007669"/>
    <property type="project" value="TreeGrafter"/>
</dbReference>
<keyword evidence="2" id="KW-0727">SH2 domain</keyword>
<dbReference type="InterPro" id="IPR051286">
    <property type="entry name" value="JAK"/>
</dbReference>
<dbReference type="InterPro" id="IPR000719">
    <property type="entry name" value="Prot_kinase_dom"/>
</dbReference>
<dbReference type="PANTHER" id="PTHR45807:SF7">
    <property type="entry name" value="TYROSINE-PROTEIN KINASE HOPSCOTCH"/>
    <property type="match status" value="1"/>
</dbReference>
<evidence type="ECO:0000256" key="1">
    <source>
        <dbReference type="ARBA" id="ARBA00022553"/>
    </source>
</evidence>
<evidence type="ECO:0000313" key="5">
    <source>
        <dbReference type="EMBL" id="KAH7985203.1"/>
    </source>
</evidence>
<dbReference type="GO" id="GO:0030154">
    <property type="term" value="P:cell differentiation"/>
    <property type="evidence" value="ECO:0007669"/>
    <property type="project" value="TreeGrafter"/>
</dbReference>
<dbReference type="GO" id="GO:0004715">
    <property type="term" value="F:non-membrane spanning protein tyrosine kinase activity"/>
    <property type="evidence" value="ECO:0007669"/>
    <property type="project" value="TreeGrafter"/>
</dbReference>
<reference evidence="5" key="2">
    <citation type="submission" date="2021-09" db="EMBL/GenBank/DDBJ databases">
        <authorList>
            <person name="Jia N."/>
            <person name="Wang J."/>
            <person name="Shi W."/>
            <person name="Du L."/>
            <person name="Sun Y."/>
            <person name="Zhan W."/>
            <person name="Jiang J."/>
            <person name="Wang Q."/>
            <person name="Zhang B."/>
            <person name="Ji P."/>
            <person name="Sakyi L.B."/>
            <person name="Cui X."/>
            <person name="Yuan T."/>
            <person name="Jiang B."/>
            <person name="Yang W."/>
            <person name="Lam T.T.-Y."/>
            <person name="Chang Q."/>
            <person name="Ding S."/>
            <person name="Wang X."/>
            <person name="Zhu J."/>
            <person name="Ruan X."/>
            <person name="Zhao L."/>
            <person name="Wei J."/>
            <person name="Que T."/>
            <person name="Du C."/>
            <person name="Cheng J."/>
            <person name="Dai P."/>
            <person name="Han X."/>
            <person name="Huang E."/>
            <person name="Gao Y."/>
            <person name="Liu J."/>
            <person name="Shao H."/>
            <person name="Ye R."/>
            <person name="Li L."/>
            <person name="Wei W."/>
            <person name="Wang X."/>
            <person name="Wang C."/>
            <person name="Huo Q."/>
            <person name="Li W."/>
            <person name="Guo W."/>
            <person name="Chen H."/>
            <person name="Chen S."/>
            <person name="Zhou L."/>
            <person name="Zhou L."/>
            <person name="Ni X."/>
            <person name="Tian J."/>
            <person name="Zhou Y."/>
            <person name="Sheng Y."/>
            <person name="Liu T."/>
            <person name="Pan Y."/>
            <person name="Xia L."/>
            <person name="Li J."/>
            <person name="Zhao F."/>
            <person name="Cao W."/>
        </authorList>
    </citation>
    <scope>NUCLEOTIDE SEQUENCE</scope>
    <source>
        <strain evidence="5">Rsan-2018</strain>
        <tissue evidence="5">Larvae</tissue>
    </source>
</reference>
<evidence type="ECO:0000313" key="6">
    <source>
        <dbReference type="Proteomes" id="UP000821837"/>
    </source>
</evidence>
<dbReference type="SMART" id="SM00219">
    <property type="entry name" value="TyrKc"/>
    <property type="match status" value="1"/>
</dbReference>
<dbReference type="PROSITE" id="PS50057">
    <property type="entry name" value="FERM_3"/>
    <property type="match status" value="1"/>
</dbReference>
<dbReference type="Pfam" id="PF18379">
    <property type="entry name" value="FERM_F1"/>
    <property type="match status" value="1"/>
</dbReference>
<dbReference type="GO" id="GO:0071944">
    <property type="term" value="C:cell periphery"/>
    <property type="evidence" value="ECO:0007669"/>
    <property type="project" value="UniProtKB-ARBA"/>
</dbReference>
<dbReference type="InterPro" id="IPR011009">
    <property type="entry name" value="Kinase-like_dom_sf"/>
</dbReference>
<evidence type="ECO:0000259" key="4">
    <source>
        <dbReference type="PROSITE" id="PS50057"/>
    </source>
</evidence>
<sequence>MVSANEAVRIHFYTPRDPVVVPNNGGVHIAEDLCVLAAKTCGISPVTCQLFGLYCSDLDIWFAPSAAVKDKDKTVNVHFRLRFKPPNMDRIREDEAVLNYLYHQMRQDFVCGRVPELHQSKVQSRTLGLVITDVVRHLIELGQTPQQGSYSFSDFMPSVLVGPWKMRVLKTRMTTALNECWQNSRQNAQRVKASIFTSLSEIYVNEFRSIVPDYVCEQFASQVDTDGRVWEVILQVNPYHPQLPGLHKTQLLLCRPPSLDVEKYSLKREPRECIHSGALTFTENRKDELPGKFTVVRRAFLHRERNQYREVAVKALKPHLEDSHLKEFMVQCDRMLFWQCEAIVSSLGMVHSGSFGLVCEFLPLGSLDAYLHQHRLQLQAVDLVEAAKGLARALWYLEEQGCVHGKIRCRNILVSQHEANAFYVKLSDPGLLVYMNEE</sequence>
<dbReference type="InterPro" id="IPR000299">
    <property type="entry name" value="FERM_domain"/>
</dbReference>
<dbReference type="SMART" id="SM00295">
    <property type="entry name" value="B41"/>
    <property type="match status" value="1"/>
</dbReference>
<feature type="domain" description="FERM" evidence="4">
    <location>
        <begin position="6"/>
        <end position="315"/>
    </location>
</feature>
<dbReference type="GO" id="GO:0009887">
    <property type="term" value="P:animal organ morphogenesis"/>
    <property type="evidence" value="ECO:0007669"/>
    <property type="project" value="UniProtKB-ARBA"/>
</dbReference>
<dbReference type="PROSITE" id="PS50011">
    <property type="entry name" value="PROTEIN_KINASE_DOM"/>
    <property type="match status" value="1"/>
</dbReference>
<feature type="domain" description="Protein kinase" evidence="3">
    <location>
        <begin position="282"/>
        <end position="438"/>
    </location>
</feature>
<organism evidence="5 6">
    <name type="scientific">Rhipicephalus sanguineus</name>
    <name type="common">Brown dog tick</name>
    <name type="synonym">Ixodes sanguineus</name>
    <dbReference type="NCBI Taxonomy" id="34632"/>
    <lineage>
        <taxon>Eukaryota</taxon>
        <taxon>Metazoa</taxon>
        <taxon>Ecdysozoa</taxon>
        <taxon>Arthropoda</taxon>
        <taxon>Chelicerata</taxon>
        <taxon>Arachnida</taxon>
        <taxon>Acari</taxon>
        <taxon>Parasitiformes</taxon>
        <taxon>Ixodida</taxon>
        <taxon>Ixodoidea</taxon>
        <taxon>Ixodidae</taxon>
        <taxon>Rhipicephalinae</taxon>
        <taxon>Rhipicephalus</taxon>
        <taxon>Rhipicephalus</taxon>
    </lineage>
</organism>
<dbReference type="GO" id="GO:0035556">
    <property type="term" value="P:intracellular signal transduction"/>
    <property type="evidence" value="ECO:0007669"/>
    <property type="project" value="TreeGrafter"/>
</dbReference>
<accession>A0A9D4YR81</accession>
<protein>
    <recommendedName>
        <fullName evidence="7">Tyrosine-protein kinase</fullName>
    </recommendedName>
</protein>
<reference evidence="5" key="1">
    <citation type="journal article" date="2020" name="Cell">
        <title>Large-Scale Comparative Analyses of Tick Genomes Elucidate Their Genetic Diversity and Vector Capacities.</title>
        <authorList>
            <consortium name="Tick Genome and Microbiome Consortium (TIGMIC)"/>
            <person name="Jia N."/>
            <person name="Wang J."/>
            <person name="Shi W."/>
            <person name="Du L."/>
            <person name="Sun Y."/>
            <person name="Zhan W."/>
            <person name="Jiang J.F."/>
            <person name="Wang Q."/>
            <person name="Zhang B."/>
            <person name="Ji P."/>
            <person name="Bell-Sakyi L."/>
            <person name="Cui X.M."/>
            <person name="Yuan T.T."/>
            <person name="Jiang B.G."/>
            <person name="Yang W.F."/>
            <person name="Lam T.T."/>
            <person name="Chang Q.C."/>
            <person name="Ding S.J."/>
            <person name="Wang X.J."/>
            <person name="Zhu J.G."/>
            <person name="Ruan X.D."/>
            <person name="Zhao L."/>
            <person name="Wei J.T."/>
            <person name="Ye R.Z."/>
            <person name="Que T.C."/>
            <person name="Du C.H."/>
            <person name="Zhou Y.H."/>
            <person name="Cheng J.X."/>
            <person name="Dai P.F."/>
            <person name="Guo W.B."/>
            <person name="Han X.H."/>
            <person name="Huang E.J."/>
            <person name="Li L.F."/>
            <person name="Wei W."/>
            <person name="Gao Y.C."/>
            <person name="Liu J.Z."/>
            <person name="Shao H.Z."/>
            <person name="Wang X."/>
            <person name="Wang C.C."/>
            <person name="Yang T.C."/>
            <person name="Huo Q.B."/>
            <person name="Li W."/>
            <person name="Chen H.Y."/>
            <person name="Chen S.E."/>
            <person name="Zhou L.G."/>
            <person name="Ni X.B."/>
            <person name="Tian J.H."/>
            <person name="Sheng Y."/>
            <person name="Liu T."/>
            <person name="Pan Y.S."/>
            <person name="Xia L.Y."/>
            <person name="Li J."/>
            <person name="Zhao F."/>
            <person name="Cao W.C."/>
        </authorList>
    </citation>
    <scope>NUCLEOTIDE SEQUENCE</scope>
    <source>
        <strain evidence="5">Rsan-2018</strain>
    </source>
</reference>
<dbReference type="GO" id="GO:0005829">
    <property type="term" value="C:cytosol"/>
    <property type="evidence" value="ECO:0007669"/>
    <property type="project" value="TreeGrafter"/>
</dbReference>
<dbReference type="InterPro" id="IPR019749">
    <property type="entry name" value="Band_41_domain"/>
</dbReference>
<dbReference type="EMBL" id="JABSTV010001053">
    <property type="protein sequence ID" value="KAH7985203.1"/>
    <property type="molecule type" value="Genomic_DNA"/>
</dbReference>
<dbReference type="InterPro" id="IPR020635">
    <property type="entry name" value="Tyr_kinase_cat_dom"/>
</dbReference>
<dbReference type="GO" id="GO:0048731">
    <property type="term" value="P:system development"/>
    <property type="evidence" value="ECO:0007669"/>
    <property type="project" value="UniProtKB-ARBA"/>
</dbReference>
<dbReference type="GO" id="GO:0005524">
    <property type="term" value="F:ATP binding"/>
    <property type="evidence" value="ECO:0007669"/>
    <property type="project" value="InterPro"/>
</dbReference>
<keyword evidence="1" id="KW-0597">Phosphoprotein</keyword>
<name>A0A9D4YR81_RHISA</name>
<evidence type="ECO:0008006" key="7">
    <source>
        <dbReference type="Google" id="ProtNLM"/>
    </source>
</evidence>
<gene>
    <name evidence="5" type="ORF">HPB52_024263</name>
</gene>
<dbReference type="InterPro" id="IPR041155">
    <property type="entry name" value="FERM_F1"/>
</dbReference>
<dbReference type="InterPro" id="IPR001245">
    <property type="entry name" value="Ser-Thr/Tyr_kinase_cat_dom"/>
</dbReference>
<dbReference type="GO" id="GO:0007259">
    <property type="term" value="P:cell surface receptor signaling pathway via JAK-STAT"/>
    <property type="evidence" value="ECO:0007669"/>
    <property type="project" value="TreeGrafter"/>
</dbReference>
<keyword evidence="6" id="KW-1185">Reference proteome</keyword>
<dbReference type="AlphaFoldDB" id="A0A9D4YR81"/>
<proteinExistence type="predicted"/>
<dbReference type="Pfam" id="PF07714">
    <property type="entry name" value="PK_Tyr_Ser-Thr"/>
    <property type="match status" value="1"/>
</dbReference>
<dbReference type="GO" id="GO:0005126">
    <property type="term" value="F:cytokine receptor binding"/>
    <property type="evidence" value="ECO:0007669"/>
    <property type="project" value="TreeGrafter"/>
</dbReference>
<evidence type="ECO:0000256" key="2">
    <source>
        <dbReference type="ARBA" id="ARBA00022999"/>
    </source>
</evidence>
<dbReference type="SUPFAM" id="SSF56112">
    <property type="entry name" value="Protein kinase-like (PK-like)"/>
    <property type="match status" value="1"/>
</dbReference>
<evidence type="ECO:0000259" key="3">
    <source>
        <dbReference type="PROSITE" id="PS50011"/>
    </source>
</evidence>
<dbReference type="VEuPathDB" id="VectorBase:RSAN_026917"/>
<dbReference type="Proteomes" id="UP000821837">
    <property type="component" value="Unassembled WGS sequence"/>
</dbReference>
<comment type="caution">
    <text evidence="5">The sequence shown here is derived from an EMBL/GenBank/DDBJ whole genome shotgun (WGS) entry which is preliminary data.</text>
</comment>
<dbReference type="Gene3D" id="1.10.510.10">
    <property type="entry name" value="Transferase(Phosphotransferase) domain 1"/>
    <property type="match status" value="1"/>
</dbReference>
<dbReference type="PANTHER" id="PTHR45807">
    <property type="entry name" value="TYROSINE-PROTEIN KINASE HOPSCOTCH"/>
    <property type="match status" value="1"/>
</dbReference>